<keyword evidence="2" id="KW-1185">Reference proteome</keyword>
<reference evidence="1 2" key="1">
    <citation type="submission" date="2019-05" db="EMBL/GenBank/DDBJ databases">
        <title>Mikania micrantha, genome provides insights into the molecular mechanism of rapid growth.</title>
        <authorList>
            <person name="Liu B."/>
        </authorList>
    </citation>
    <scope>NUCLEOTIDE SEQUENCE [LARGE SCALE GENOMIC DNA]</scope>
    <source>
        <strain evidence="1">NLD-2019</strain>
        <tissue evidence="1">Leaf</tissue>
    </source>
</reference>
<proteinExistence type="predicted"/>
<sequence>MKNLQKHTLDSLVVSLDDLNHEPRSLSRITVTTAYSKTTLGGSTIVVVGGGALAKNPRGEGMGFDHQEEEWESGNNNAVVMPAANTDPGLATLVEHLKLDLDI</sequence>
<gene>
    <name evidence="1" type="ORF">E3N88_04293</name>
</gene>
<organism evidence="1 2">
    <name type="scientific">Mikania micrantha</name>
    <name type="common">bitter vine</name>
    <dbReference type="NCBI Taxonomy" id="192012"/>
    <lineage>
        <taxon>Eukaryota</taxon>
        <taxon>Viridiplantae</taxon>
        <taxon>Streptophyta</taxon>
        <taxon>Embryophyta</taxon>
        <taxon>Tracheophyta</taxon>
        <taxon>Spermatophyta</taxon>
        <taxon>Magnoliopsida</taxon>
        <taxon>eudicotyledons</taxon>
        <taxon>Gunneridae</taxon>
        <taxon>Pentapetalae</taxon>
        <taxon>asterids</taxon>
        <taxon>campanulids</taxon>
        <taxon>Asterales</taxon>
        <taxon>Asteraceae</taxon>
        <taxon>Asteroideae</taxon>
        <taxon>Heliantheae alliance</taxon>
        <taxon>Eupatorieae</taxon>
        <taxon>Mikania</taxon>
    </lineage>
</organism>
<dbReference type="AlphaFoldDB" id="A0A5N6PU27"/>
<dbReference type="EMBL" id="SZYD01000002">
    <property type="protein sequence ID" value="KAD7117025.1"/>
    <property type="molecule type" value="Genomic_DNA"/>
</dbReference>
<dbReference type="Proteomes" id="UP000326396">
    <property type="component" value="Linkage Group LG10"/>
</dbReference>
<accession>A0A5N6PU27</accession>
<evidence type="ECO:0000313" key="1">
    <source>
        <dbReference type="EMBL" id="KAD7117025.1"/>
    </source>
</evidence>
<name>A0A5N6PU27_9ASTR</name>
<comment type="caution">
    <text evidence="1">The sequence shown here is derived from an EMBL/GenBank/DDBJ whole genome shotgun (WGS) entry which is preliminary data.</text>
</comment>
<evidence type="ECO:0000313" key="2">
    <source>
        <dbReference type="Proteomes" id="UP000326396"/>
    </source>
</evidence>
<protein>
    <submittedName>
        <fullName evidence="1">Uncharacterized protein</fullName>
    </submittedName>
</protein>